<dbReference type="SUPFAM" id="SSF46894">
    <property type="entry name" value="C-terminal effector domain of the bipartite response regulators"/>
    <property type="match status" value="1"/>
</dbReference>
<dbReference type="STRING" id="1178516.AWR27_07510"/>
<dbReference type="PANTHER" id="PTHR43214">
    <property type="entry name" value="TWO-COMPONENT RESPONSE REGULATOR"/>
    <property type="match status" value="1"/>
</dbReference>
<feature type="domain" description="Response regulatory" evidence="7">
    <location>
        <begin position="6"/>
        <end position="122"/>
    </location>
</feature>
<dbReference type="CDD" id="cd17535">
    <property type="entry name" value="REC_NarL-like"/>
    <property type="match status" value="1"/>
</dbReference>
<accession>A0A1P9WUW8</accession>
<dbReference type="SUPFAM" id="SSF52172">
    <property type="entry name" value="CheY-like"/>
    <property type="match status" value="1"/>
</dbReference>
<dbReference type="GO" id="GO:0006355">
    <property type="term" value="P:regulation of DNA-templated transcription"/>
    <property type="evidence" value="ECO:0007669"/>
    <property type="project" value="InterPro"/>
</dbReference>
<dbReference type="AlphaFoldDB" id="A0A1P9WUW8"/>
<dbReference type="GO" id="GO:0000160">
    <property type="term" value="P:phosphorelay signal transduction system"/>
    <property type="evidence" value="ECO:0007669"/>
    <property type="project" value="InterPro"/>
</dbReference>
<keyword evidence="3" id="KW-0238">DNA-binding</keyword>
<keyword evidence="2" id="KW-0805">Transcription regulation</keyword>
<keyword evidence="9" id="KW-1185">Reference proteome</keyword>
<dbReference type="InterPro" id="IPR011006">
    <property type="entry name" value="CheY-like_superfamily"/>
</dbReference>
<dbReference type="CDD" id="cd06170">
    <property type="entry name" value="LuxR_C_like"/>
    <property type="match status" value="1"/>
</dbReference>
<dbReference type="PROSITE" id="PS50043">
    <property type="entry name" value="HTH_LUXR_2"/>
    <property type="match status" value="1"/>
</dbReference>
<dbReference type="Pfam" id="PF00072">
    <property type="entry name" value="Response_reg"/>
    <property type="match status" value="1"/>
</dbReference>
<gene>
    <name evidence="8" type="ORF">AWR27_07510</name>
</gene>
<keyword evidence="4" id="KW-0804">Transcription</keyword>
<dbReference type="InterPro" id="IPR039420">
    <property type="entry name" value="WalR-like"/>
</dbReference>
<evidence type="ECO:0000313" key="9">
    <source>
        <dbReference type="Proteomes" id="UP000187941"/>
    </source>
</evidence>
<reference evidence="8 9" key="1">
    <citation type="submission" date="2016-01" db="EMBL/GenBank/DDBJ databases">
        <authorList>
            <person name="Oliw E.H."/>
        </authorList>
    </citation>
    <scope>NUCLEOTIDE SEQUENCE [LARGE SCALE GENOMIC DNA]</scope>
    <source>
        <strain evidence="8 9">DY10</strain>
    </source>
</reference>
<dbReference type="InterPro" id="IPR000792">
    <property type="entry name" value="Tscrpt_reg_LuxR_C"/>
</dbReference>
<dbReference type="Proteomes" id="UP000187941">
    <property type="component" value="Chromosome"/>
</dbReference>
<dbReference type="PRINTS" id="PR00038">
    <property type="entry name" value="HTHLUXR"/>
</dbReference>
<dbReference type="Pfam" id="PF00196">
    <property type="entry name" value="GerE"/>
    <property type="match status" value="1"/>
</dbReference>
<evidence type="ECO:0000256" key="4">
    <source>
        <dbReference type="ARBA" id="ARBA00023163"/>
    </source>
</evidence>
<name>A0A1P9WUW8_9BACT</name>
<dbReference type="InterPro" id="IPR001789">
    <property type="entry name" value="Sig_transdc_resp-reg_receiver"/>
</dbReference>
<feature type="modified residue" description="4-aspartylphosphate" evidence="5">
    <location>
        <position position="57"/>
    </location>
</feature>
<evidence type="ECO:0000259" key="7">
    <source>
        <dbReference type="PROSITE" id="PS50110"/>
    </source>
</evidence>
<protein>
    <submittedName>
        <fullName evidence="8">Two-component system response regulator</fullName>
    </submittedName>
</protein>
<organism evidence="8 9">
    <name type="scientific">Spirosoma montaniterrae</name>
    <dbReference type="NCBI Taxonomy" id="1178516"/>
    <lineage>
        <taxon>Bacteria</taxon>
        <taxon>Pseudomonadati</taxon>
        <taxon>Bacteroidota</taxon>
        <taxon>Cytophagia</taxon>
        <taxon>Cytophagales</taxon>
        <taxon>Cytophagaceae</taxon>
        <taxon>Spirosoma</taxon>
    </lineage>
</organism>
<evidence type="ECO:0000256" key="1">
    <source>
        <dbReference type="ARBA" id="ARBA00022553"/>
    </source>
</evidence>
<keyword evidence="1 5" id="KW-0597">Phosphoprotein</keyword>
<evidence type="ECO:0000256" key="3">
    <source>
        <dbReference type="ARBA" id="ARBA00023125"/>
    </source>
</evidence>
<dbReference type="SMART" id="SM00448">
    <property type="entry name" value="REC"/>
    <property type="match status" value="1"/>
</dbReference>
<evidence type="ECO:0000256" key="2">
    <source>
        <dbReference type="ARBA" id="ARBA00023015"/>
    </source>
</evidence>
<dbReference type="EMBL" id="CP014263">
    <property type="protein sequence ID" value="AQG79182.1"/>
    <property type="molecule type" value="Genomic_DNA"/>
</dbReference>
<evidence type="ECO:0000256" key="5">
    <source>
        <dbReference type="PROSITE-ProRule" id="PRU00169"/>
    </source>
</evidence>
<dbReference type="GO" id="GO:0003677">
    <property type="term" value="F:DNA binding"/>
    <property type="evidence" value="ECO:0007669"/>
    <property type="project" value="UniProtKB-KW"/>
</dbReference>
<sequence>MEAQTKILIADDHQLFNDGMKLMLTAEDNLQVVGQVFSGKDVLDAVHRLQPDVVLLDINMPHLNGLDVAEKLLKSYPTLRIIMLTMYSDRKFVDDCGRLGVPGYILKNSGVDEVLNAIDTVLAGNRYYDPKLSKSTPPNQHADDSFQKQFQLTKREIEIISYVGQSFTNDEIANKLFLSVATVKTHRNNINLKLGINKPADLVKFAVEHGLS</sequence>
<evidence type="ECO:0000313" key="8">
    <source>
        <dbReference type="EMBL" id="AQG79182.1"/>
    </source>
</evidence>
<dbReference type="KEGG" id="smon:AWR27_07510"/>
<dbReference type="InterPro" id="IPR016032">
    <property type="entry name" value="Sig_transdc_resp-reg_C-effctor"/>
</dbReference>
<dbReference type="PANTHER" id="PTHR43214:SF41">
    <property type="entry name" value="NITRATE_NITRITE RESPONSE REGULATOR PROTEIN NARP"/>
    <property type="match status" value="1"/>
</dbReference>
<dbReference type="SMART" id="SM00421">
    <property type="entry name" value="HTH_LUXR"/>
    <property type="match status" value="1"/>
</dbReference>
<dbReference type="OrthoDB" id="9797341at2"/>
<dbReference type="PROSITE" id="PS50110">
    <property type="entry name" value="RESPONSE_REGULATORY"/>
    <property type="match status" value="1"/>
</dbReference>
<dbReference type="InterPro" id="IPR058245">
    <property type="entry name" value="NreC/VraR/RcsB-like_REC"/>
</dbReference>
<evidence type="ECO:0000259" key="6">
    <source>
        <dbReference type="PROSITE" id="PS50043"/>
    </source>
</evidence>
<feature type="domain" description="HTH luxR-type" evidence="6">
    <location>
        <begin position="145"/>
        <end position="210"/>
    </location>
</feature>
<dbReference type="RefSeq" id="WP_077130624.1">
    <property type="nucleotide sequence ID" value="NZ_CP014263.1"/>
</dbReference>
<proteinExistence type="predicted"/>
<dbReference type="Gene3D" id="3.40.50.2300">
    <property type="match status" value="1"/>
</dbReference>